<evidence type="ECO:0000256" key="1">
    <source>
        <dbReference type="SAM" id="Phobius"/>
    </source>
</evidence>
<dbReference type="EMBL" id="MRCE01000018">
    <property type="protein sequence ID" value="OKH36065.1"/>
    <property type="molecule type" value="Genomic_DNA"/>
</dbReference>
<keyword evidence="1" id="KW-1133">Transmembrane helix</keyword>
<comment type="caution">
    <text evidence="2">The sequence shown here is derived from an EMBL/GenBank/DDBJ whole genome shotgun (WGS) entry which is preliminary data.</text>
</comment>
<keyword evidence="1" id="KW-0472">Membrane</keyword>
<dbReference type="Proteomes" id="UP000185860">
    <property type="component" value="Unassembled WGS sequence"/>
</dbReference>
<dbReference type="AlphaFoldDB" id="A0A1U7IG81"/>
<organism evidence="2 3">
    <name type="scientific">[Phormidium ambiguum] IAM M-71</name>
    <dbReference type="NCBI Taxonomy" id="454136"/>
    <lineage>
        <taxon>Bacteria</taxon>
        <taxon>Bacillati</taxon>
        <taxon>Cyanobacteriota</taxon>
        <taxon>Cyanophyceae</taxon>
        <taxon>Oscillatoriophycideae</taxon>
        <taxon>Aerosakkonematales</taxon>
        <taxon>Aerosakkonemataceae</taxon>
        <taxon>Floridanema</taxon>
    </lineage>
</organism>
<feature type="transmembrane region" description="Helical" evidence="1">
    <location>
        <begin position="262"/>
        <end position="281"/>
    </location>
</feature>
<accession>A0A1U7IG81</accession>
<evidence type="ECO:0000313" key="3">
    <source>
        <dbReference type="Proteomes" id="UP000185860"/>
    </source>
</evidence>
<feature type="transmembrane region" description="Helical" evidence="1">
    <location>
        <begin position="50"/>
        <end position="69"/>
    </location>
</feature>
<feature type="transmembrane region" description="Helical" evidence="1">
    <location>
        <begin position="12"/>
        <end position="30"/>
    </location>
</feature>
<feature type="transmembrane region" description="Helical" evidence="1">
    <location>
        <begin position="117"/>
        <end position="140"/>
    </location>
</feature>
<name>A0A1U7IG81_9CYAN</name>
<dbReference type="InterPro" id="IPR054684">
    <property type="entry name" value="CruF-like_cyanobact"/>
</dbReference>
<evidence type="ECO:0008006" key="4">
    <source>
        <dbReference type="Google" id="ProtNLM"/>
    </source>
</evidence>
<dbReference type="PANTHER" id="PTHR39419:SF1">
    <property type="entry name" value="SLL0814 PROTEIN"/>
    <property type="match status" value="1"/>
</dbReference>
<dbReference type="OrthoDB" id="9811293at2"/>
<keyword evidence="1" id="KW-0812">Transmembrane</keyword>
<dbReference type="PANTHER" id="PTHR39419">
    <property type="entry name" value="SLL0814 PROTEIN"/>
    <property type="match status" value="1"/>
</dbReference>
<feature type="transmembrane region" description="Helical" evidence="1">
    <location>
        <begin position="239"/>
        <end position="256"/>
    </location>
</feature>
<evidence type="ECO:0000313" key="2">
    <source>
        <dbReference type="EMBL" id="OKH36065.1"/>
    </source>
</evidence>
<feature type="transmembrane region" description="Helical" evidence="1">
    <location>
        <begin position="152"/>
        <end position="169"/>
    </location>
</feature>
<protein>
    <recommendedName>
        <fullName evidence="4">Carotenoid biosynthesis protein</fullName>
    </recommendedName>
</protein>
<proteinExistence type="predicted"/>
<feature type="transmembrane region" description="Helical" evidence="1">
    <location>
        <begin position="201"/>
        <end position="219"/>
    </location>
</feature>
<sequence length="313" mass="34317">MKQLVTVERFCLAGHILSMIFGWAGLLYVLPRPELIASLPGLGQSFFGLSMAWGGVINIILGAIAVSIYAYRTWGVWPWLSFMFPAMLISVSSELLGTSTGFPFGDYHYLNGLGYKIAGLVPFTIPISWFYMGIVCYAIARAGIRLAEKPSFIRQLGAIAIGALMFTSWDFALEPAMSQTIVPFWYWEQAGAFFGTPYQNYAGWYGTSFLFMSVAAIFWNFKFGAGKQNSPSYFTQNQLIFPLAIYLSNFGYAAVLSLGFGFGIPVLLGVLVGVIPTLTLYQLASSNKTLFAAEESTTIKTEIPVAAVKVGLK</sequence>
<dbReference type="STRING" id="454136.NIES2119_18940"/>
<reference evidence="2 3" key="1">
    <citation type="submission" date="2016-11" db="EMBL/GenBank/DDBJ databases">
        <title>Draft Genome Sequences of Nine Cyanobacterial Strains from Diverse Habitats.</title>
        <authorList>
            <person name="Zhu T."/>
            <person name="Hou S."/>
            <person name="Lu X."/>
            <person name="Hess W.R."/>
        </authorList>
    </citation>
    <scope>NUCLEOTIDE SEQUENCE [LARGE SCALE GENOMIC DNA]</scope>
    <source>
        <strain evidence="2 3">IAM M-71</strain>
    </source>
</reference>
<dbReference type="NCBIfam" id="NF045693">
    <property type="entry name" value="GCarotHydoxCruF"/>
    <property type="match status" value="1"/>
</dbReference>
<feature type="transmembrane region" description="Helical" evidence="1">
    <location>
        <begin position="76"/>
        <end position="97"/>
    </location>
</feature>
<gene>
    <name evidence="2" type="ORF">NIES2119_18940</name>
</gene>
<dbReference type="Pfam" id="PF04240">
    <property type="entry name" value="Caroten_synth"/>
    <property type="match status" value="1"/>
</dbReference>
<dbReference type="InterPro" id="IPR007354">
    <property type="entry name" value="CruF-like"/>
</dbReference>
<dbReference type="RefSeq" id="WP_073595060.1">
    <property type="nucleotide sequence ID" value="NZ_MRCE01000018.1"/>
</dbReference>